<dbReference type="GO" id="GO:0004497">
    <property type="term" value="F:monooxygenase activity"/>
    <property type="evidence" value="ECO:0007669"/>
    <property type="project" value="UniProtKB-KW"/>
</dbReference>
<accession>A0ABT4MLR7</accession>
<dbReference type="InterPro" id="IPR011008">
    <property type="entry name" value="Dimeric_a/b-barrel"/>
</dbReference>
<keyword evidence="1" id="KW-1133">Transmembrane helix</keyword>
<evidence type="ECO:0000313" key="4">
    <source>
        <dbReference type="Proteomes" id="UP001081071"/>
    </source>
</evidence>
<organism evidence="3 4">
    <name type="scientific">Rhodococcus ruber</name>
    <dbReference type="NCBI Taxonomy" id="1830"/>
    <lineage>
        <taxon>Bacteria</taxon>
        <taxon>Bacillati</taxon>
        <taxon>Actinomycetota</taxon>
        <taxon>Actinomycetes</taxon>
        <taxon>Mycobacteriales</taxon>
        <taxon>Nocardiaceae</taxon>
        <taxon>Rhodococcus</taxon>
    </lineage>
</organism>
<proteinExistence type="predicted"/>
<dbReference type="EMBL" id="JAPWIJ010000016">
    <property type="protein sequence ID" value="MCZ4521939.1"/>
    <property type="molecule type" value="Genomic_DNA"/>
</dbReference>
<evidence type="ECO:0000313" key="3">
    <source>
        <dbReference type="EMBL" id="MCZ4521939.1"/>
    </source>
</evidence>
<sequence length="190" mass="21329">MTTTDTLDHVTTSVARRVREGYEADFVEWTDRGIDLVRTFPGFLGGGWLRSSGGSNDYHVVYRFETHDNLDAWLHSDSRRRWLSSGRPIADDVVTHRLSGVEGWFEPQSHLTDAVRVIGGPPPRWKQAISIGVAFYAVSLLVNIVLTPHLAGLNVALRTAVVVMMCTPLMVYVVMPFVTARLRKWLVPRA</sequence>
<keyword evidence="1" id="KW-0472">Membrane</keyword>
<evidence type="ECO:0000259" key="2">
    <source>
        <dbReference type="PROSITE" id="PS51725"/>
    </source>
</evidence>
<dbReference type="PANTHER" id="PTHR40057:SF1">
    <property type="entry name" value="SLR1162 PROTEIN"/>
    <property type="match status" value="1"/>
</dbReference>
<feature type="transmembrane region" description="Helical" evidence="1">
    <location>
        <begin position="133"/>
        <end position="151"/>
    </location>
</feature>
<reference evidence="3" key="1">
    <citation type="submission" date="2022-12" db="EMBL/GenBank/DDBJ databases">
        <authorList>
            <person name="Krivoruchko A.V."/>
            <person name="Elkin A."/>
        </authorList>
    </citation>
    <scope>NUCLEOTIDE SEQUENCE</scope>
    <source>
        <strain evidence="3">IEGM 1391</strain>
    </source>
</reference>
<dbReference type="InterPro" id="IPR038762">
    <property type="entry name" value="ABM_predict"/>
</dbReference>
<dbReference type="Pfam" id="PF03992">
    <property type="entry name" value="ABM"/>
    <property type="match status" value="1"/>
</dbReference>
<dbReference type="RefSeq" id="WP_269608388.1">
    <property type="nucleotide sequence ID" value="NZ_JAPWIJ010000016.1"/>
</dbReference>
<dbReference type="InterPro" id="IPR007138">
    <property type="entry name" value="ABM_dom"/>
</dbReference>
<keyword evidence="4" id="KW-1185">Reference proteome</keyword>
<keyword evidence="3" id="KW-0503">Monooxygenase</keyword>
<dbReference type="Gene3D" id="3.30.70.100">
    <property type="match status" value="1"/>
</dbReference>
<comment type="caution">
    <text evidence="3">The sequence shown here is derived from an EMBL/GenBank/DDBJ whole genome shotgun (WGS) entry which is preliminary data.</text>
</comment>
<protein>
    <submittedName>
        <fullName evidence="3">Antibiotic biosynthesis monooxygenase</fullName>
    </submittedName>
</protein>
<dbReference type="PROSITE" id="PS51725">
    <property type="entry name" value="ABM"/>
    <property type="match status" value="1"/>
</dbReference>
<dbReference type="Proteomes" id="UP001081071">
    <property type="component" value="Unassembled WGS sequence"/>
</dbReference>
<name>A0ABT4MLR7_9NOCA</name>
<feature type="transmembrane region" description="Helical" evidence="1">
    <location>
        <begin position="157"/>
        <end position="180"/>
    </location>
</feature>
<evidence type="ECO:0000256" key="1">
    <source>
        <dbReference type="SAM" id="Phobius"/>
    </source>
</evidence>
<dbReference type="SUPFAM" id="SSF54909">
    <property type="entry name" value="Dimeric alpha+beta barrel"/>
    <property type="match status" value="1"/>
</dbReference>
<dbReference type="PANTHER" id="PTHR40057">
    <property type="entry name" value="SLR1162 PROTEIN"/>
    <property type="match status" value="1"/>
</dbReference>
<keyword evidence="1" id="KW-0812">Transmembrane</keyword>
<feature type="domain" description="ABM" evidence="2">
    <location>
        <begin position="10"/>
        <end position="98"/>
    </location>
</feature>
<keyword evidence="3" id="KW-0560">Oxidoreductase</keyword>
<gene>
    <name evidence="3" type="ORF">O4220_25750</name>
</gene>